<reference evidence="1" key="2">
    <citation type="submission" date="2021-04" db="EMBL/GenBank/DDBJ databases">
        <authorList>
            <person name="Podell S."/>
        </authorList>
    </citation>
    <scope>NUCLEOTIDE SEQUENCE</scope>
    <source>
        <strain evidence="1">Hildebrandi</strain>
    </source>
</reference>
<dbReference type="GO" id="GO:0005789">
    <property type="term" value="C:endoplasmic reticulum membrane"/>
    <property type="evidence" value="ECO:0007669"/>
    <property type="project" value="TreeGrafter"/>
</dbReference>
<accession>A0A9K3M6D4</accession>
<evidence type="ECO:0000313" key="1">
    <source>
        <dbReference type="EMBL" id="KAG7374418.1"/>
    </source>
</evidence>
<proteinExistence type="predicted"/>
<dbReference type="Pfam" id="PF00106">
    <property type="entry name" value="adh_short"/>
    <property type="match status" value="1"/>
</dbReference>
<dbReference type="Proteomes" id="UP000693970">
    <property type="component" value="Unassembled WGS sequence"/>
</dbReference>
<dbReference type="GO" id="GO:0030148">
    <property type="term" value="P:sphingolipid biosynthetic process"/>
    <property type="evidence" value="ECO:0007669"/>
    <property type="project" value="TreeGrafter"/>
</dbReference>
<dbReference type="GO" id="GO:0047560">
    <property type="term" value="F:3-dehydrosphinganine reductase activity"/>
    <property type="evidence" value="ECO:0007669"/>
    <property type="project" value="TreeGrafter"/>
</dbReference>
<dbReference type="PROSITE" id="PS00061">
    <property type="entry name" value="ADH_SHORT"/>
    <property type="match status" value="1"/>
</dbReference>
<dbReference type="InterPro" id="IPR002347">
    <property type="entry name" value="SDR_fam"/>
</dbReference>
<keyword evidence="2" id="KW-1185">Reference proteome</keyword>
<dbReference type="OrthoDB" id="37659at2759"/>
<organism evidence="1 2">
    <name type="scientific">Nitzschia inconspicua</name>
    <dbReference type="NCBI Taxonomy" id="303405"/>
    <lineage>
        <taxon>Eukaryota</taxon>
        <taxon>Sar</taxon>
        <taxon>Stramenopiles</taxon>
        <taxon>Ochrophyta</taxon>
        <taxon>Bacillariophyta</taxon>
        <taxon>Bacillariophyceae</taxon>
        <taxon>Bacillariophycidae</taxon>
        <taxon>Bacillariales</taxon>
        <taxon>Bacillariaceae</taxon>
        <taxon>Nitzschia</taxon>
    </lineage>
</organism>
<name>A0A9K3M6D4_9STRA</name>
<reference evidence="1" key="1">
    <citation type="journal article" date="2021" name="Sci. Rep.">
        <title>Diploid genomic architecture of Nitzschia inconspicua, an elite biomass production diatom.</title>
        <authorList>
            <person name="Oliver A."/>
            <person name="Podell S."/>
            <person name="Pinowska A."/>
            <person name="Traller J.C."/>
            <person name="Smith S.R."/>
            <person name="McClure R."/>
            <person name="Beliaev A."/>
            <person name="Bohutskyi P."/>
            <person name="Hill E.A."/>
            <person name="Rabines A."/>
            <person name="Zheng H."/>
            <person name="Allen L.Z."/>
            <person name="Kuo A."/>
            <person name="Grigoriev I.V."/>
            <person name="Allen A.E."/>
            <person name="Hazlebeck D."/>
            <person name="Allen E.E."/>
        </authorList>
    </citation>
    <scope>NUCLEOTIDE SEQUENCE</scope>
    <source>
        <strain evidence="1">Hildebrandi</strain>
    </source>
</reference>
<dbReference type="AlphaFoldDB" id="A0A9K3M6D4"/>
<dbReference type="PANTHER" id="PTHR43550:SF3">
    <property type="entry name" value="3-KETODIHYDROSPHINGOSINE REDUCTASE"/>
    <property type="match status" value="1"/>
</dbReference>
<protein>
    <submittedName>
        <fullName evidence="1">Short-chain dehydrogenase/reductase SDR</fullName>
    </submittedName>
</protein>
<dbReference type="EMBL" id="JAGRRH010000001">
    <property type="protein sequence ID" value="KAG7374418.1"/>
    <property type="molecule type" value="Genomic_DNA"/>
</dbReference>
<gene>
    <name evidence="1" type="ORF">IV203_013513</name>
</gene>
<dbReference type="InterPro" id="IPR020904">
    <property type="entry name" value="Sc_DH/Rdtase_CS"/>
</dbReference>
<dbReference type="GO" id="GO:0006666">
    <property type="term" value="P:3-keto-sphinganine metabolic process"/>
    <property type="evidence" value="ECO:0007669"/>
    <property type="project" value="TreeGrafter"/>
</dbReference>
<comment type="caution">
    <text evidence="1">The sequence shown here is derived from an EMBL/GenBank/DDBJ whole genome shotgun (WGS) entry which is preliminary data.</text>
</comment>
<evidence type="ECO:0000313" key="2">
    <source>
        <dbReference type="Proteomes" id="UP000693970"/>
    </source>
</evidence>
<dbReference type="PANTHER" id="PTHR43550">
    <property type="entry name" value="3-KETODIHYDROSPHINGOSINE REDUCTASE"/>
    <property type="match status" value="1"/>
</dbReference>
<sequence length="282" mass="30321">MVATAPVIGILSIPPLLLLLFRKSDNKHTTITTKPMTTTTTASNDWPVHMIVVGGSSGIGLSIAQECARNGTTAKVTILARNQDKLNQAKADIEETAKTASNSSVQVQAVSVSVTDYTAVEKIAHQLLGNNDKEKQPTKERVILFNCAGIPYTSEFETIPIDVYTKLVETNQLGAMYVTRAFLPHMNQGCIVFCSSATGQLGVYGYTVYSSTKFALRGFAETLHAELMRSKPGVSVQIAFPVDTATPGYEVETKMMPAITKVLNANAGLSQPEDIAKIMDGC</sequence>